<dbReference type="EMBL" id="JAHRIQ010035731">
    <property type="protein sequence ID" value="MEQ2232531.1"/>
    <property type="molecule type" value="Genomic_DNA"/>
</dbReference>
<organism evidence="2 3">
    <name type="scientific">Ilyodon furcidens</name>
    <name type="common">goldbreast splitfin</name>
    <dbReference type="NCBI Taxonomy" id="33524"/>
    <lineage>
        <taxon>Eukaryota</taxon>
        <taxon>Metazoa</taxon>
        <taxon>Chordata</taxon>
        <taxon>Craniata</taxon>
        <taxon>Vertebrata</taxon>
        <taxon>Euteleostomi</taxon>
        <taxon>Actinopterygii</taxon>
        <taxon>Neopterygii</taxon>
        <taxon>Teleostei</taxon>
        <taxon>Neoteleostei</taxon>
        <taxon>Acanthomorphata</taxon>
        <taxon>Ovalentaria</taxon>
        <taxon>Atherinomorphae</taxon>
        <taxon>Cyprinodontiformes</taxon>
        <taxon>Goodeidae</taxon>
        <taxon>Ilyodon</taxon>
    </lineage>
</organism>
<name>A0ABV0TIA4_9TELE</name>
<feature type="region of interest" description="Disordered" evidence="1">
    <location>
        <begin position="1"/>
        <end position="58"/>
    </location>
</feature>
<sequence>MSGFSTLSSGGSPSASPSDSLSGCVVFPPGAAAHSRGWPDAGFDYSASRSQQPAQANGVQLFQRSRTHWDITSLLTGGPGRQAVVTPAGEGNTLSVASLS</sequence>
<proteinExistence type="predicted"/>
<feature type="compositionally biased region" description="Low complexity" evidence="1">
    <location>
        <begin position="1"/>
        <end position="23"/>
    </location>
</feature>
<feature type="compositionally biased region" description="Polar residues" evidence="1">
    <location>
        <begin position="47"/>
        <end position="58"/>
    </location>
</feature>
<protein>
    <submittedName>
        <fullName evidence="2">Uncharacterized protein</fullName>
    </submittedName>
</protein>
<evidence type="ECO:0000313" key="3">
    <source>
        <dbReference type="Proteomes" id="UP001482620"/>
    </source>
</evidence>
<keyword evidence="3" id="KW-1185">Reference proteome</keyword>
<reference evidence="2 3" key="1">
    <citation type="submission" date="2021-06" db="EMBL/GenBank/DDBJ databases">
        <authorList>
            <person name="Palmer J.M."/>
        </authorList>
    </citation>
    <scope>NUCLEOTIDE SEQUENCE [LARGE SCALE GENOMIC DNA]</scope>
    <source>
        <strain evidence="3">if_2019</strain>
        <tissue evidence="2">Muscle</tissue>
    </source>
</reference>
<evidence type="ECO:0000313" key="2">
    <source>
        <dbReference type="EMBL" id="MEQ2232531.1"/>
    </source>
</evidence>
<dbReference type="Proteomes" id="UP001482620">
    <property type="component" value="Unassembled WGS sequence"/>
</dbReference>
<evidence type="ECO:0000256" key="1">
    <source>
        <dbReference type="SAM" id="MobiDB-lite"/>
    </source>
</evidence>
<gene>
    <name evidence="2" type="ORF">ILYODFUR_012430</name>
</gene>
<comment type="caution">
    <text evidence="2">The sequence shown here is derived from an EMBL/GenBank/DDBJ whole genome shotgun (WGS) entry which is preliminary data.</text>
</comment>
<accession>A0ABV0TIA4</accession>